<feature type="region of interest" description="Disordered" evidence="2">
    <location>
        <begin position="421"/>
        <end position="450"/>
    </location>
</feature>
<gene>
    <name evidence="3" type="ORF">O4J56_28545</name>
</gene>
<dbReference type="Gene3D" id="3.40.50.300">
    <property type="entry name" value="P-loop containing nucleotide triphosphate hydrolases"/>
    <property type="match status" value="2"/>
</dbReference>
<feature type="region of interest" description="Disordered" evidence="2">
    <location>
        <begin position="812"/>
        <end position="873"/>
    </location>
</feature>
<sequence>MRTDTVESTSDPRSRWRLHRGGVVNIWQYRDEEFDLSGGRVIFKGTNGSGKSRTLELLLPLCLDGDLRNMGCKGFDTVSMSRLMLDDYSEGTVRLGYAWVELRRVLDDGTEDFCTAGIGVKASASSRQITDSYRFLTPLRVNKDFALLEQDRPITAARLREHIGEDAVVPSQEAFQQRVAETVYGISGGGRYTDLLHLQRTLRNPDIGLKVLQGQLEQLLSDALPPVDPDVIARTAAGLDNLEGVRRNVSRLRRADSALQEFLEGYRGYARGVLADREARLAKAEKAADRARSALDKRRKERDTAEAGHRGAADERDALTARLDTVQTDLEALKSSAAYGALGDLEDKEATVASQRRHTEAALRTAEDLRAAEEHSLEAVERAAALPARVGKEASAAAAEARGALRELGLGQALGSLPELAPDVRRGEETARVLRSADPAARPEDTVRPTAPAIGTEALAESAAAAAEALDTAAAAAADRGRLLSGLRAEAERLAEAEAGLERLGERAEAAAEESAAADRRAREGEERLADAAERWSAAVRDWHDRALPAGDRPGAGELPPVPDGGEVLLDPGAFRDAHREVRAALQPRVRAVQRAVLAAEQRLSEAGAERTRLEAELAHLREAAEVGPPVPEHTTAERDPARGAPFARLVDFAPDLGEEERAGLEAALRASGLLGAWVRADGGIGAVGGDGADGADGDETWAVPTGPVDGPTLADVLVPSTDGGTGSGGPADSAADGPDGEAGDAPPVPEETVRALLRSVPLLPVGASGRDGAGGAGGMGGSDAMSHPGNGLGAGSAGTADDGALSSALAHDGGAADGAHAAGAPSPGLAIGTDGSWRSGALVGRHGKERAEHIGAGAREAARRRRTEEAETALSALAEREEGLRSSLEGAQRLEQEWNACLDAFPDISPVLADLAETRQRRSAAARAASDAETAEAEHARARARLEAERGEHRRSCGDAGLPDGAEALRELADRARATASLLERAAGRLRGDYTEALRTVAASLEDHARTAASRAQAEEEAARTHRAFAEAHGVLETLRSSLGQDAEEVSAQVRALTEERARLRDEAPKAQSEVESRLQALTQAEGRTEQAEAALEEAQGVLADAEDALTDTADVPGVWEAATGLVEVPFERADLRTALREALEPEGRPGDPGALERDLISRVQALQTALAGTHDVQADRDRGVLTVAVSDEAGTAPAASTARLTAARLAEAEANLTGGEERVFEEFLLGDVAEELHRQIRAAESLTRRMNTVLEGAHSSQGVRVELAWEPAPHLDPDERSAFALAKKSVAERSEEENDRLRRALMDRIRATRAEGRSSGYAEVLGAALDYREWFAYRVRIHDTGPDGNPRDRRVRQLSSGETRLVSYVTLFAASAAFYDALRSELDGPLRMVLLDEAFERLDDPTIARLLELLVDLDMDWAITWPSGYGVSPRIDRMHIYDILKRKGAWGVACARTTWNGSGFEAAPAG</sequence>
<feature type="region of interest" description="Disordered" evidence="2">
    <location>
        <begin position="547"/>
        <end position="566"/>
    </location>
</feature>
<dbReference type="PANTHER" id="PTHR45615">
    <property type="entry name" value="MYOSIN HEAVY CHAIN, NON-MUSCLE"/>
    <property type="match status" value="1"/>
</dbReference>
<dbReference type="Pfam" id="PF13558">
    <property type="entry name" value="SbcC_Walker_B"/>
    <property type="match status" value="1"/>
</dbReference>
<feature type="compositionally biased region" description="Basic and acidic residues" evidence="2">
    <location>
        <begin position="517"/>
        <end position="526"/>
    </location>
</feature>
<keyword evidence="1" id="KW-0175">Coiled coil</keyword>
<feature type="coiled-coil region" evidence="1">
    <location>
        <begin position="597"/>
        <end position="624"/>
    </location>
</feature>
<dbReference type="EMBL" id="JAQFWQ010000132">
    <property type="protein sequence ID" value="MDA2814626.1"/>
    <property type="molecule type" value="Genomic_DNA"/>
</dbReference>
<feature type="compositionally biased region" description="Gly residues" evidence="2">
    <location>
        <begin position="770"/>
        <end position="782"/>
    </location>
</feature>
<dbReference type="SUPFAM" id="SSF52540">
    <property type="entry name" value="P-loop containing nucleoside triphosphate hydrolases"/>
    <property type="match status" value="1"/>
</dbReference>
<comment type="caution">
    <text evidence="3">The sequence shown here is derived from an EMBL/GenBank/DDBJ whole genome shotgun (WGS) entry which is preliminary data.</text>
</comment>
<feature type="region of interest" description="Disordered" evidence="2">
    <location>
        <begin position="292"/>
        <end position="318"/>
    </location>
</feature>
<dbReference type="RefSeq" id="WP_270690095.1">
    <property type="nucleotide sequence ID" value="NZ_JAQFWQ010000132.1"/>
</dbReference>
<dbReference type="Proteomes" id="UP001527866">
    <property type="component" value="Unassembled WGS sequence"/>
</dbReference>
<protein>
    <submittedName>
        <fullName evidence="3">SbcC/MukB-like Walker B domain-containing protein</fullName>
    </submittedName>
</protein>
<dbReference type="InterPro" id="IPR027417">
    <property type="entry name" value="P-loop_NTPase"/>
</dbReference>
<feature type="compositionally biased region" description="Basic and acidic residues" evidence="2">
    <location>
        <begin position="422"/>
        <end position="432"/>
    </location>
</feature>
<organism evidence="3 4">
    <name type="scientific">Nocardiopsis endophytica</name>
    <dbReference type="NCBI Taxonomy" id="3018445"/>
    <lineage>
        <taxon>Bacteria</taxon>
        <taxon>Bacillati</taxon>
        <taxon>Actinomycetota</taxon>
        <taxon>Actinomycetes</taxon>
        <taxon>Streptosporangiales</taxon>
        <taxon>Nocardiopsidaceae</taxon>
        <taxon>Nocardiopsis</taxon>
    </lineage>
</organism>
<feature type="compositionally biased region" description="Basic and acidic residues" evidence="2">
    <location>
        <begin position="937"/>
        <end position="958"/>
    </location>
</feature>
<evidence type="ECO:0000256" key="2">
    <source>
        <dbReference type="SAM" id="MobiDB-lite"/>
    </source>
</evidence>
<dbReference type="PANTHER" id="PTHR45615:SF66">
    <property type="entry name" value="CARD DOMAIN-CONTAINING PROTEIN"/>
    <property type="match status" value="1"/>
</dbReference>
<keyword evidence="4" id="KW-1185">Reference proteome</keyword>
<reference evidence="3 4" key="1">
    <citation type="submission" date="2023-01" db="EMBL/GenBank/DDBJ databases">
        <title>Draft genome sequence of Nocardiopsis sp. RSe5-2 isolated from halophytes.</title>
        <authorList>
            <person name="Duangmal K."/>
            <person name="Chantavorakit T."/>
        </authorList>
    </citation>
    <scope>NUCLEOTIDE SEQUENCE [LARGE SCALE GENOMIC DNA]</scope>
    <source>
        <strain evidence="3 4">RSe5-2</strain>
    </source>
</reference>
<feature type="coiled-coil region" evidence="1">
    <location>
        <begin position="1041"/>
        <end position="1110"/>
    </location>
</feature>
<proteinExistence type="predicted"/>
<feature type="region of interest" description="Disordered" evidence="2">
    <location>
        <begin position="505"/>
        <end position="526"/>
    </location>
</feature>
<feature type="region of interest" description="Disordered" evidence="2">
    <location>
        <begin position="765"/>
        <end position="799"/>
    </location>
</feature>
<evidence type="ECO:0000256" key="1">
    <source>
        <dbReference type="SAM" id="Coils"/>
    </source>
</evidence>
<name>A0ABT4UD08_9ACTN</name>
<feature type="region of interest" description="Disordered" evidence="2">
    <location>
        <begin position="925"/>
        <end position="963"/>
    </location>
</feature>
<evidence type="ECO:0000313" key="3">
    <source>
        <dbReference type="EMBL" id="MDA2814626.1"/>
    </source>
</evidence>
<feature type="compositionally biased region" description="Low complexity" evidence="2">
    <location>
        <begin position="812"/>
        <end position="831"/>
    </location>
</feature>
<accession>A0ABT4UD08</accession>
<feature type="region of interest" description="Disordered" evidence="2">
    <location>
        <begin position="705"/>
        <end position="749"/>
    </location>
</feature>
<evidence type="ECO:0000313" key="4">
    <source>
        <dbReference type="Proteomes" id="UP001527866"/>
    </source>
</evidence>